<proteinExistence type="predicted"/>
<accession>A0A1R3GEG4</accession>
<protein>
    <submittedName>
        <fullName evidence="1">Uncharacterized protein</fullName>
    </submittedName>
</protein>
<comment type="caution">
    <text evidence="1">The sequence shown here is derived from an EMBL/GenBank/DDBJ whole genome shotgun (WGS) entry which is preliminary data.</text>
</comment>
<organism evidence="1 2">
    <name type="scientific">Corchorus olitorius</name>
    <dbReference type="NCBI Taxonomy" id="93759"/>
    <lineage>
        <taxon>Eukaryota</taxon>
        <taxon>Viridiplantae</taxon>
        <taxon>Streptophyta</taxon>
        <taxon>Embryophyta</taxon>
        <taxon>Tracheophyta</taxon>
        <taxon>Spermatophyta</taxon>
        <taxon>Magnoliopsida</taxon>
        <taxon>eudicotyledons</taxon>
        <taxon>Gunneridae</taxon>
        <taxon>Pentapetalae</taxon>
        <taxon>rosids</taxon>
        <taxon>malvids</taxon>
        <taxon>Malvales</taxon>
        <taxon>Malvaceae</taxon>
        <taxon>Grewioideae</taxon>
        <taxon>Apeibeae</taxon>
        <taxon>Corchorus</taxon>
    </lineage>
</organism>
<reference evidence="2" key="1">
    <citation type="submission" date="2013-09" db="EMBL/GenBank/DDBJ databases">
        <title>Corchorus olitorius genome sequencing.</title>
        <authorList>
            <person name="Alam M."/>
            <person name="Haque M.S."/>
            <person name="Islam M.S."/>
            <person name="Emdad E.M."/>
            <person name="Islam M.M."/>
            <person name="Ahmed B."/>
            <person name="Halim A."/>
            <person name="Hossen Q.M.M."/>
            <person name="Hossain M.Z."/>
            <person name="Ahmed R."/>
            <person name="Khan M.M."/>
            <person name="Islam R."/>
            <person name="Rashid M.M."/>
            <person name="Khan S.A."/>
            <person name="Rahman M.S."/>
            <person name="Alam M."/>
            <person name="Yahiya A.S."/>
            <person name="Khan M.S."/>
            <person name="Azam M.S."/>
            <person name="Haque T."/>
            <person name="Lashkar M.Z.H."/>
            <person name="Akhand A.I."/>
            <person name="Morshed G."/>
            <person name="Roy S."/>
            <person name="Uddin K.S."/>
            <person name="Rabeya T."/>
            <person name="Hossain A.S."/>
            <person name="Chowdhury A."/>
            <person name="Snigdha A.R."/>
            <person name="Mortoza M.S."/>
            <person name="Matin S.A."/>
            <person name="Hoque S.M.E."/>
            <person name="Islam M.K."/>
            <person name="Roy D.K."/>
            <person name="Haider R."/>
            <person name="Moosa M.M."/>
            <person name="Elias S.M."/>
            <person name="Hasan A.M."/>
            <person name="Jahan S."/>
            <person name="Shafiuddin M."/>
            <person name="Mahmood N."/>
            <person name="Shommy N.S."/>
        </authorList>
    </citation>
    <scope>NUCLEOTIDE SEQUENCE [LARGE SCALE GENOMIC DNA]</scope>
    <source>
        <strain evidence="2">cv. O-4</strain>
    </source>
</reference>
<keyword evidence="2" id="KW-1185">Reference proteome</keyword>
<dbReference type="Proteomes" id="UP000187203">
    <property type="component" value="Unassembled WGS sequence"/>
</dbReference>
<sequence length="54" mass="6011">MGRKAHVPLFGRREGVIGAGHRFFSISEKCQQRVPPGLRPVANCRQVSRQNPPS</sequence>
<dbReference type="OrthoDB" id="10268800at2759"/>
<evidence type="ECO:0000313" key="1">
    <source>
        <dbReference type="EMBL" id="OMO56390.1"/>
    </source>
</evidence>
<dbReference type="AlphaFoldDB" id="A0A1R3GEG4"/>
<evidence type="ECO:0000313" key="2">
    <source>
        <dbReference type="Proteomes" id="UP000187203"/>
    </source>
</evidence>
<dbReference type="EMBL" id="AWUE01022762">
    <property type="protein sequence ID" value="OMO56390.1"/>
    <property type="molecule type" value="Genomic_DNA"/>
</dbReference>
<name>A0A1R3GEG4_9ROSI</name>
<gene>
    <name evidence="1" type="ORF">COLO4_35668</name>
</gene>